<reference evidence="2 3" key="2">
    <citation type="submission" date="2018-03" db="EMBL/GenBank/DDBJ databases">
        <authorList>
            <person name="Keele B.F."/>
        </authorList>
    </citation>
    <scope>NUCLEOTIDE SEQUENCE [LARGE SCALE GENOMIC DNA]</scope>
    <source>
        <strain evidence="2 3">CCALA 016</strain>
    </source>
</reference>
<feature type="domain" description="CheW-like" evidence="1">
    <location>
        <begin position="27"/>
        <end position="174"/>
    </location>
</feature>
<gene>
    <name evidence="2" type="ORF">C7H19_14670</name>
</gene>
<accession>A0A2T1LW52</accession>
<keyword evidence="3" id="KW-1185">Reference proteome</keyword>
<dbReference type="SMART" id="SM00260">
    <property type="entry name" value="CheW"/>
    <property type="match status" value="1"/>
</dbReference>
<proteinExistence type="predicted"/>
<dbReference type="AlphaFoldDB" id="A0A2T1LW52"/>
<dbReference type="SUPFAM" id="SSF50341">
    <property type="entry name" value="CheW-like"/>
    <property type="match status" value="1"/>
</dbReference>
<dbReference type="Pfam" id="PF01584">
    <property type="entry name" value="CheW"/>
    <property type="match status" value="1"/>
</dbReference>
<protein>
    <submittedName>
        <fullName evidence="2">Chemotaxis protein CheW</fullName>
    </submittedName>
</protein>
<dbReference type="InterPro" id="IPR039315">
    <property type="entry name" value="CheW"/>
</dbReference>
<dbReference type="PANTHER" id="PTHR22617">
    <property type="entry name" value="CHEMOTAXIS SENSOR HISTIDINE KINASE-RELATED"/>
    <property type="match status" value="1"/>
</dbReference>
<dbReference type="InterPro" id="IPR036061">
    <property type="entry name" value="CheW-like_dom_sf"/>
</dbReference>
<evidence type="ECO:0000313" key="3">
    <source>
        <dbReference type="Proteomes" id="UP000239001"/>
    </source>
</evidence>
<evidence type="ECO:0000259" key="1">
    <source>
        <dbReference type="PROSITE" id="PS50851"/>
    </source>
</evidence>
<dbReference type="RefSeq" id="WP_106457632.1">
    <property type="nucleotide sequence ID" value="NZ_PXOH01000016.1"/>
</dbReference>
<dbReference type="GO" id="GO:0007165">
    <property type="term" value="P:signal transduction"/>
    <property type="evidence" value="ECO:0007669"/>
    <property type="project" value="InterPro"/>
</dbReference>
<dbReference type="EMBL" id="PXOH01000016">
    <property type="protein sequence ID" value="PSF35985.1"/>
    <property type="molecule type" value="Genomic_DNA"/>
</dbReference>
<reference evidence="2 3" key="1">
    <citation type="submission" date="2018-03" db="EMBL/GenBank/DDBJ databases">
        <title>The ancient ancestry and fast evolution of plastids.</title>
        <authorList>
            <person name="Moore K.R."/>
            <person name="Magnabosco C."/>
            <person name="Momper L."/>
            <person name="Gold D.A."/>
            <person name="Bosak T."/>
            <person name="Fournier G.P."/>
        </authorList>
    </citation>
    <scope>NUCLEOTIDE SEQUENCE [LARGE SCALE GENOMIC DNA]</scope>
    <source>
        <strain evidence="2 3">CCALA 016</strain>
    </source>
</reference>
<evidence type="ECO:0000313" key="2">
    <source>
        <dbReference type="EMBL" id="PSF35985.1"/>
    </source>
</evidence>
<dbReference type="Proteomes" id="UP000239001">
    <property type="component" value="Unassembled WGS sequence"/>
</dbReference>
<dbReference type="GO" id="GO:0005829">
    <property type="term" value="C:cytosol"/>
    <property type="evidence" value="ECO:0007669"/>
    <property type="project" value="TreeGrafter"/>
</dbReference>
<name>A0A2T1LW52_9CHRO</name>
<comment type="caution">
    <text evidence="2">The sequence shown here is derived from an EMBL/GenBank/DDBJ whole genome shotgun (WGS) entry which is preliminary data.</text>
</comment>
<dbReference type="InterPro" id="IPR002545">
    <property type="entry name" value="CheW-lke_dom"/>
</dbReference>
<dbReference type="PROSITE" id="PS50851">
    <property type="entry name" value="CHEW"/>
    <property type="match status" value="1"/>
</dbReference>
<dbReference type="OrthoDB" id="483582at2"/>
<dbReference type="PANTHER" id="PTHR22617:SF23">
    <property type="entry name" value="CHEMOTAXIS PROTEIN CHEW"/>
    <property type="match status" value="1"/>
</dbReference>
<dbReference type="Gene3D" id="2.40.50.180">
    <property type="entry name" value="CheA-289, Domain 4"/>
    <property type="match status" value="1"/>
</dbReference>
<sequence length="176" mass="19696">MVNQRDFFRGNNQEISSDLQGLQTPEGDLYLRFFLPCQDEFVLRAAGIREVMQQPPDRITAIPNASPLLLGTINLRGQVIWVADLGQFLGDSTLLNTDRPEIPVIAIEDQETILGLAIDRLGEMEWLDLENLQISTTIPDQIAPFVQGEWISTDESGTALRLLDHVAILRSARWAA</sequence>
<dbReference type="GO" id="GO:0006935">
    <property type="term" value="P:chemotaxis"/>
    <property type="evidence" value="ECO:0007669"/>
    <property type="project" value="InterPro"/>
</dbReference>
<organism evidence="2 3">
    <name type="scientific">Aphanothece hegewaldii CCALA 016</name>
    <dbReference type="NCBI Taxonomy" id="2107694"/>
    <lineage>
        <taxon>Bacteria</taxon>
        <taxon>Bacillati</taxon>
        <taxon>Cyanobacteriota</taxon>
        <taxon>Cyanophyceae</taxon>
        <taxon>Oscillatoriophycideae</taxon>
        <taxon>Chroococcales</taxon>
        <taxon>Aphanothecaceae</taxon>
        <taxon>Aphanothece</taxon>
    </lineage>
</organism>